<dbReference type="EMBL" id="CAJZAF010000036">
    <property type="protein sequence ID" value="CAG9183855.1"/>
    <property type="molecule type" value="Genomic_DNA"/>
</dbReference>
<gene>
    <name evidence="1" type="ORF">LMG23994_05245</name>
</gene>
<dbReference type="Proteomes" id="UP000701702">
    <property type="component" value="Unassembled WGS sequence"/>
</dbReference>
<accession>A0ABN7ZFT4</accession>
<organism evidence="1 2">
    <name type="scientific">Cupriavidus pinatubonensis</name>
    <dbReference type="NCBI Taxonomy" id="248026"/>
    <lineage>
        <taxon>Bacteria</taxon>
        <taxon>Pseudomonadati</taxon>
        <taxon>Pseudomonadota</taxon>
        <taxon>Betaproteobacteria</taxon>
        <taxon>Burkholderiales</taxon>
        <taxon>Burkholderiaceae</taxon>
        <taxon>Cupriavidus</taxon>
    </lineage>
</organism>
<keyword evidence="2" id="KW-1185">Reference proteome</keyword>
<name>A0ABN7ZFT4_9BURK</name>
<sequence length="903" mass="100309">MQCAYPGWLVCPPRLRPWLAQQVNHPYPNVKILAALSQENRASLLYELAWRHSVTLEYIQPWLAEALFELATTTQPCAIGNRQKVEIALALLHNTRLHPFSSDDEPSTIDAQSAALLGIVDAHALYYPDAAAEGAYHRALVARDKLDYPELSRLVDSIAGEDPVWMLRKAAMLTELGRSGEVTELLSVAYGRLLEHHRRDRNSVPIMSKLLWARWLLEAARRGSNLRTVEELPAFAESNYRKWECDPWTWIDFLRSEIDERRDRHLKRRNPIEPQFQQGSYRDNSDASTDGDDIADFLLLDGLSRICGVPLSLRSSGLDIGLLTAKATNVVLHGGTGHELRDLTLAIRAANSEGASAVKDVFARLRVACVSQQAVDILLARLQDAITYWQRERTNSNDDRQQFIRGRLQVLLEVTARIAVRVPPQQAKDLYRLALSLGMQPEMQNFRLAPVIDSLLSNTLASIPPTEQAELLPAALRFPLVVGFDDPSRWPNPVIEHVGARNPSSELDQSIADLIDSVRTHTDMPRTRALLRLLPIVSKDYLTPAEWEDLANAIWGESPSYTTLPSTGLLPHAVLVLPTKDANRAATLVRAHLYDTESSDSHSGLQESWLADGAHIQAALTLLNGMFGAATSKQACTMPTPEQAEALFDRFVAWRPALAQDKHWDFYAPARRQLAESVGRALSSSIAPALSAHMLTSGRLQRLQALYGEVDGAWTVLPAFVYFAIHDPSYVKDVERILALALRGRDPHVVTYAVFALRAWMIRPEAKSTPSFDKLVSMVIGFIEAGRTTGLPQLLAFARKLVEQKLLSRERCRVLAEAVPDIFATAAYANIESNSREAVTASTIRAECGKLAHAILRETGEESPELSTLIEEAQADTLPEVRFAIDGQARPRGGRIIEAKVNG</sequence>
<reference evidence="1 2" key="1">
    <citation type="submission" date="2021-08" db="EMBL/GenBank/DDBJ databases">
        <authorList>
            <person name="Peeters C."/>
        </authorList>
    </citation>
    <scope>NUCLEOTIDE SEQUENCE [LARGE SCALE GENOMIC DNA]</scope>
    <source>
        <strain evidence="1 2">LMG 23994</strain>
    </source>
</reference>
<proteinExistence type="predicted"/>
<comment type="caution">
    <text evidence="1">The sequence shown here is derived from an EMBL/GenBank/DDBJ whole genome shotgun (WGS) entry which is preliminary data.</text>
</comment>
<protein>
    <submittedName>
        <fullName evidence="1">Uncharacterized protein</fullName>
    </submittedName>
</protein>
<evidence type="ECO:0000313" key="1">
    <source>
        <dbReference type="EMBL" id="CAG9183855.1"/>
    </source>
</evidence>
<evidence type="ECO:0000313" key="2">
    <source>
        <dbReference type="Proteomes" id="UP000701702"/>
    </source>
</evidence>